<keyword evidence="2" id="KW-1185">Reference proteome</keyword>
<name>A0ABY5LQQ6_9VIBR</name>
<evidence type="ECO:0000313" key="2">
    <source>
        <dbReference type="Proteomes" id="UP001058602"/>
    </source>
</evidence>
<reference evidence="1" key="1">
    <citation type="submission" date="2022-07" db="EMBL/GenBank/DDBJ databases">
        <title>Complete genome of Vibrio japonicus strain JCM 31412T and phylogenomic assessment of the Nereis clade of the genus Vibrio.</title>
        <authorList>
            <person name="Shlafstein M.D."/>
            <person name="Emsley S.A."/>
            <person name="Ushijima B."/>
            <person name="Videau P."/>
            <person name="Saw J.H."/>
        </authorList>
    </citation>
    <scope>NUCLEOTIDE SEQUENCE</scope>
    <source>
        <strain evidence="1">JCM 31412</strain>
    </source>
</reference>
<gene>
    <name evidence="1" type="ORF">NP165_16170</name>
</gene>
<sequence>MTLISRLTITLALIMPIGAIASLEGIKPELGKNLTKEDIIVAYKSNPDIVLDILTILLRTENIDEQLTVQSAFEIAPERALEIAEIARVEGVSNELITTAALLAGVDPTQFSEATAAGIAPATAPESINAIAPPVAPAVGNNGGGHAVVSPN</sequence>
<dbReference type="RefSeq" id="WP_257086780.1">
    <property type="nucleotide sequence ID" value="NZ_CP102097.1"/>
</dbReference>
<accession>A0ABY5LQQ6</accession>
<dbReference type="EMBL" id="CP102097">
    <property type="protein sequence ID" value="UUM33082.1"/>
    <property type="molecule type" value="Genomic_DNA"/>
</dbReference>
<organism evidence="1 2">
    <name type="scientific">Vibrio japonicus</name>
    <dbReference type="NCBI Taxonomy" id="1824638"/>
    <lineage>
        <taxon>Bacteria</taxon>
        <taxon>Pseudomonadati</taxon>
        <taxon>Pseudomonadota</taxon>
        <taxon>Gammaproteobacteria</taxon>
        <taxon>Vibrionales</taxon>
        <taxon>Vibrionaceae</taxon>
        <taxon>Vibrio</taxon>
    </lineage>
</organism>
<protein>
    <submittedName>
        <fullName evidence="1">Uncharacterized protein</fullName>
    </submittedName>
</protein>
<evidence type="ECO:0000313" key="1">
    <source>
        <dbReference type="EMBL" id="UUM33082.1"/>
    </source>
</evidence>
<proteinExistence type="predicted"/>
<dbReference type="Proteomes" id="UP001058602">
    <property type="component" value="Chromosome 2"/>
</dbReference>